<evidence type="ECO:0000256" key="6">
    <source>
        <dbReference type="ARBA" id="ARBA00023096"/>
    </source>
</evidence>
<dbReference type="PATRIC" id="fig|1391653.3.peg.3460"/>
<dbReference type="KEGG" id="vin:AKJ08_3314"/>
<dbReference type="GO" id="GO:0042823">
    <property type="term" value="P:pyridoxal phosphate biosynthetic process"/>
    <property type="evidence" value="ECO:0007669"/>
    <property type="project" value="UniProtKB-UniRule"/>
</dbReference>
<dbReference type="GO" id="GO:0050570">
    <property type="term" value="F:4-hydroxythreonine-4-phosphate dehydrogenase activity"/>
    <property type="evidence" value="ECO:0007669"/>
    <property type="project" value="UniProtKB-UniRule"/>
</dbReference>
<dbReference type="Proteomes" id="UP000055590">
    <property type="component" value="Chromosome"/>
</dbReference>
<evidence type="ECO:0000256" key="1">
    <source>
        <dbReference type="ARBA" id="ARBA00022490"/>
    </source>
</evidence>
<feature type="binding site" evidence="7">
    <location>
        <position position="276"/>
    </location>
    <ligand>
        <name>substrate</name>
    </ligand>
</feature>
<dbReference type="SUPFAM" id="SSF53659">
    <property type="entry name" value="Isocitrate/Isopropylmalate dehydrogenase-like"/>
    <property type="match status" value="1"/>
</dbReference>
<evidence type="ECO:0000256" key="3">
    <source>
        <dbReference type="ARBA" id="ARBA00022857"/>
    </source>
</evidence>
<sequence length="332" mass="34013">MAKTRTTVAISMGDPSGIGAEVLAAALAARGMKRALRPVVFGDDGVFARACKLMGVADTLPRVELGEAIPAAGGLVRVSRLAAADRKPGKPSHAGALAQAAYLEAAIIAVQTGAADALCTAPIRKAALHAAGLDFPGHTELLAARFGVPRVVMMLAGPVLRVVVATTHVALADVPARLTPEGIAENLVITHRALREQFGIKRPKIAVCGLNPHAGEGGLFGDEEARIIAPGIALAAKAGVKAEGPYPADGLFPRAARGGWDAVLAMYHDQGLIPLKTVHRETAVNVTLGLPIVRTSPDHGVAFDIAGKGVADRTSMIEALRLAARAGSSTAP</sequence>
<protein>
    <recommendedName>
        <fullName evidence="7">4-hydroxythreonine-4-phosphate dehydrogenase</fullName>
        <ecNumber evidence="7">1.1.1.262</ecNumber>
    </recommendedName>
    <alternativeName>
        <fullName evidence="7">4-(phosphohydroxy)-L-threonine dehydrogenase</fullName>
    </alternativeName>
</protein>
<comment type="similarity">
    <text evidence="7">Belongs to the PdxA family.</text>
</comment>
<keyword evidence="9" id="KW-1185">Reference proteome</keyword>
<dbReference type="GO" id="GO:0008615">
    <property type="term" value="P:pyridoxine biosynthetic process"/>
    <property type="evidence" value="ECO:0007669"/>
    <property type="project" value="UniProtKB-UniRule"/>
</dbReference>
<dbReference type="PANTHER" id="PTHR30004:SF6">
    <property type="entry name" value="D-THREONATE 4-PHOSPHATE DEHYDROGENASE"/>
    <property type="match status" value="1"/>
</dbReference>
<dbReference type="GO" id="GO:0051287">
    <property type="term" value="F:NAD binding"/>
    <property type="evidence" value="ECO:0007669"/>
    <property type="project" value="InterPro"/>
</dbReference>
<feature type="binding site" evidence="7">
    <location>
        <position position="285"/>
    </location>
    <ligand>
        <name>substrate</name>
    </ligand>
</feature>
<evidence type="ECO:0000256" key="7">
    <source>
        <dbReference type="HAMAP-Rule" id="MF_00536"/>
    </source>
</evidence>
<dbReference type="Gene3D" id="3.40.718.10">
    <property type="entry name" value="Isopropylmalate Dehydrogenase"/>
    <property type="match status" value="1"/>
</dbReference>
<feature type="binding site" evidence="7">
    <location>
        <position position="138"/>
    </location>
    <ligand>
        <name>substrate</name>
    </ligand>
</feature>
<keyword evidence="2 7" id="KW-0479">Metal-binding</keyword>
<feature type="binding site" evidence="7">
    <location>
        <position position="213"/>
    </location>
    <ligand>
        <name>a divalent metal cation</name>
        <dbReference type="ChEBI" id="CHEBI:60240"/>
        <note>ligand shared between dimeric partners</note>
    </ligand>
</feature>
<dbReference type="PANTHER" id="PTHR30004">
    <property type="entry name" value="4-HYDROXYTHREONINE-4-PHOSPHATE DEHYDROGENASE"/>
    <property type="match status" value="1"/>
</dbReference>
<keyword evidence="6 7" id="KW-0664">Pyridoxine biosynthesis</keyword>
<comment type="subcellular location">
    <subcellularLocation>
        <location evidence="7">Cytoplasm</location>
    </subcellularLocation>
</comment>
<keyword evidence="1 7" id="KW-0963">Cytoplasm</keyword>
<keyword evidence="4 7" id="KW-0560">Oxidoreductase</keyword>
<dbReference type="AlphaFoldDB" id="A0A0K1PHE0"/>
<feature type="binding site" evidence="7">
    <location>
        <position position="268"/>
    </location>
    <ligand>
        <name>a divalent metal cation</name>
        <dbReference type="ChEBI" id="CHEBI:60240"/>
        <note>ligand shared between dimeric partners</note>
    </ligand>
</feature>
<dbReference type="UniPathway" id="UPA00244">
    <property type="reaction ID" value="UER00312"/>
</dbReference>
<evidence type="ECO:0000313" key="8">
    <source>
        <dbReference type="EMBL" id="AKU92927.1"/>
    </source>
</evidence>
<evidence type="ECO:0000256" key="2">
    <source>
        <dbReference type="ARBA" id="ARBA00022723"/>
    </source>
</evidence>
<comment type="cofactor">
    <cofactor evidence="7">
        <name>a divalent metal cation</name>
        <dbReference type="ChEBI" id="CHEBI:60240"/>
    </cofactor>
    <text evidence="7">Binds 1 divalent metal cation per subunit.</text>
</comment>
<comment type="function">
    <text evidence="7">Catalyzes the NAD(P)-dependent oxidation of 4-(phosphooxy)-L-threonine (HTP) into 2-amino-3-oxo-4-(phosphooxy)butyric acid which spontaneously decarboxylates to form 3-amino-2-oxopropyl phosphate (AHAP).</text>
</comment>
<dbReference type="EC" id="1.1.1.262" evidence="7"/>
<reference evidence="8 9" key="1">
    <citation type="submission" date="2015-08" db="EMBL/GenBank/DDBJ databases">
        <authorList>
            <person name="Babu N.S."/>
            <person name="Beckwith C.J."/>
            <person name="Beseler K.G."/>
            <person name="Brison A."/>
            <person name="Carone J.V."/>
            <person name="Caskin T.P."/>
            <person name="Diamond M."/>
            <person name="Durham M.E."/>
            <person name="Foxe J.M."/>
            <person name="Go M."/>
            <person name="Henderson B.A."/>
            <person name="Jones I.B."/>
            <person name="McGettigan J.A."/>
            <person name="Micheletti S.J."/>
            <person name="Nasrallah M.E."/>
            <person name="Ortiz D."/>
            <person name="Piller C.R."/>
            <person name="Privatt S.R."/>
            <person name="Schneider S.L."/>
            <person name="Sharp S."/>
            <person name="Smith T.C."/>
            <person name="Stanton J.D."/>
            <person name="Ullery H.E."/>
            <person name="Wilson R.J."/>
            <person name="Serrano M.G."/>
            <person name="Buck G."/>
            <person name="Lee V."/>
            <person name="Wang Y."/>
            <person name="Carvalho R."/>
            <person name="Voegtly L."/>
            <person name="Shi R."/>
            <person name="Duckworth R."/>
            <person name="Johnson A."/>
            <person name="Loviza R."/>
            <person name="Walstead R."/>
            <person name="Shah Z."/>
            <person name="Kiflezghi M."/>
            <person name="Wade K."/>
            <person name="Ball S.L."/>
            <person name="Bradley K.W."/>
            <person name="Asai D.J."/>
            <person name="Bowman C.A."/>
            <person name="Russell D.A."/>
            <person name="Pope W.H."/>
            <person name="Jacobs-Sera D."/>
            <person name="Hendrix R.W."/>
            <person name="Hatfull G.F."/>
        </authorList>
    </citation>
    <scope>NUCLEOTIDE SEQUENCE [LARGE SCALE GENOMIC DNA]</scope>
    <source>
        <strain evidence="8 9">DSM 27710</strain>
    </source>
</reference>
<feature type="binding site" evidence="7">
    <location>
        <position position="168"/>
    </location>
    <ligand>
        <name>a divalent metal cation</name>
        <dbReference type="ChEBI" id="CHEBI:60240"/>
        <note>ligand shared between dimeric partners</note>
    </ligand>
</feature>
<dbReference type="InterPro" id="IPR037510">
    <property type="entry name" value="PdxA"/>
</dbReference>
<comment type="subunit">
    <text evidence="7">Homodimer.</text>
</comment>
<accession>A0A0K1PHE0</accession>
<dbReference type="InterPro" id="IPR005255">
    <property type="entry name" value="PdxA_fam"/>
</dbReference>
<dbReference type="GO" id="GO:0005737">
    <property type="term" value="C:cytoplasm"/>
    <property type="evidence" value="ECO:0007669"/>
    <property type="project" value="UniProtKB-SubCell"/>
</dbReference>
<comment type="miscellaneous">
    <text evidence="7">The active site is located at the dimer interface.</text>
</comment>
<keyword evidence="3 7" id="KW-0521">NADP</keyword>
<dbReference type="GO" id="GO:0046872">
    <property type="term" value="F:metal ion binding"/>
    <property type="evidence" value="ECO:0007669"/>
    <property type="project" value="UniProtKB-UniRule"/>
</dbReference>
<proteinExistence type="inferred from homology"/>
<comment type="catalytic activity">
    <reaction evidence="7">
        <text>4-(phosphooxy)-L-threonine + NAD(+) = 3-amino-2-oxopropyl phosphate + CO2 + NADH</text>
        <dbReference type="Rhea" id="RHEA:32275"/>
        <dbReference type="ChEBI" id="CHEBI:16526"/>
        <dbReference type="ChEBI" id="CHEBI:57279"/>
        <dbReference type="ChEBI" id="CHEBI:57540"/>
        <dbReference type="ChEBI" id="CHEBI:57945"/>
        <dbReference type="ChEBI" id="CHEBI:58452"/>
        <dbReference type="EC" id="1.1.1.262"/>
    </reaction>
</comment>
<name>A0A0K1PHE0_9BACT</name>
<comment type="pathway">
    <text evidence="7">Cofactor biosynthesis; pyridoxine 5'-phosphate biosynthesis; pyridoxine 5'-phosphate from D-erythrose 4-phosphate: step 4/5.</text>
</comment>
<dbReference type="HAMAP" id="MF_00536">
    <property type="entry name" value="PdxA"/>
    <property type="match status" value="1"/>
</dbReference>
<keyword evidence="5 7" id="KW-0520">NAD</keyword>
<dbReference type="STRING" id="1391653.AKJ08_3314"/>
<evidence type="ECO:0000313" key="9">
    <source>
        <dbReference type="Proteomes" id="UP000055590"/>
    </source>
</evidence>
<dbReference type="EMBL" id="CP012332">
    <property type="protein sequence ID" value="AKU92927.1"/>
    <property type="molecule type" value="Genomic_DNA"/>
</dbReference>
<organism evidence="8 9">
    <name type="scientific">Vulgatibacter incomptus</name>
    <dbReference type="NCBI Taxonomy" id="1391653"/>
    <lineage>
        <taxon>Bacteria</taxon>
        <taxon>Pseudomonadati</taxon>
        <taxon>Myxococcota</taxon>
        <taxon>Myxococcia</taxon>
        <taxon>Myxococcales</taxon>
        <taxon>Cystobacterineae</taxon>
        <taxon>Vulgatibacteraceae</taxon>
        <taxon>Vulgatibacter</taxon>
    </lineage>
</organism>
<dbReference type="RefSeq" id="WP_050727019.1">
    <property type="nucleotide sequence ID" value="NZ_CP012332.1"/>
</dbReference>
<feature type="binding site" evidence="7">
    <location>
        <position position="294"/>
    </location>
    <ligand>
        <name>substrate</name>
    </ligand>
</feature>
<dbReference type="NCBIfam" id="TIGR00557">
    <property type="entry name" value="pdxA"/>
    <property type="match status" value="1"/>
</dbReference>
<evidence type="ECO:0000256" key="5">
    <source>
        <dbReference type="ARBA" id="ARBA00023027"/>
    </source>
</evidence>
<evidence type="ECO:0000256" key="4">
    <source>
        <dbReference type="ARBA" id="ARBA00023002"/>
    </source>
</evidence>
<gene>
    <name evidence="7" type="primary">pdxA</name>
    <name evidence="8" type="ORF">AKJ08_3314</name>
</gene>
<dbReference type="OrthoDB" id="9801783at2"/>
<feature type="binding site" evidence="7">
    <location>
        <position position="139"/>
    </location>
    <ligand>
        <name>substrate</name>
    </ligand>
</feature>
<dbReference type="Pfam" id="PF04166">
    <property type="entry name" value="PdxA"/>
    <property type="match status" value="1"/>
</dbReference>